<comment type="subcellular location">
    <subcellularLocation>
        <location evidence="1">Peroxisome</location>
    </subcellularLocation>
</comment>
<dbReference type="EMBL" id="OU892286">
    <property type="protein sequence ID" value="CAG9761789.1"/>
    <property type="molecule type" value="Genomic_DNA"/>
</dbReference>
<protein>
    <submittedName>
        <fullName evidence="7">Uncharacterized protein</fullName>
    </submittedName>
</protein>
<dbReference type="Proteomes" id="UP001152799">
    <property type="component" value="Chromosome 10"/>
</dbReference>
<dbReference type="SUPFAM" id="SSF56801">
    <property type="entry name" value="Acetyl-CoA synthetase-like"/>
    <property type="match status" value="1"/>
</dbReference>
<dbReference type="Gene3D" id="3.40.50.12780">
    <property type="entry name" value="N-terminal domain of ligase-like"/>
    <property type="match status" value="1"/>
</dbReference>
<name>A0A9N9MC23_9CUCU</name>
<feature type="domain" description="AMP-binding enzyme C-terminal" evidence="6">
    <location>
        <begin position="454"/>
        <end position="529"/>
    </location>
</feature>
<gene>
    <name evidence="7" type="ORF">CEUTPL_LOCUS2482</name>
</gene>
<dbReference type="GO" id="GO:0016405">
    <property type="term" value="F:CoA-ligase activity"/>
    <property type="evidence" value="ECO:0007669"/>
    <property type="project" value="TreeGrafter"/>
</dbReference>
<dbReference type="InterPro" id="IPR000873">
    <property type="entry name" value="AMP-dep_synth/lig_dom"/>
</dbReference>
<organism evidence="7 8">
    <name type="scientific">Ceutorhynchus assimilis</name>
    <name type="common">cabbage seed weevil</name>
    <dbReference type="NCBI Taxonomy" id="467358"/>
    <lineage>
        <taxon>Eukaryota</taxon>
        <taxon>Metazoa</taxon>
        <taxon>Ecdysozoa</taxon>
        <taxon>Arthropoda</taxon>
        <taxon>Hexapoda</taxon>
        <taxon>Insecta</taxon>
        <taxon>Pterygota</taxon>
        <taxon>Neoptera</taxon>
        <taxon>Endopterygota</taxon>
        <taxon>Coleoptera</taxon>
        <taxon>Polyphaga</taxon>
        <taxon>Cucujiformia</taxon>
        <taxon>Curculionidae</taxon>
        <taxon>Ceutorhynchinae</taxon>
        <taxon>Ceutorhynchus</taxon>
    </lineage>
</organism>
<evidence type="ECO:0000256" key="2">
    <source>
        <dbReference type="ARBA" id="ARBA00006432"/>
    </source>
</evidence>
<keyword evidence="4" id="KW-0576">Peroxisome</keyword>
<dbReference type="PANTHER" id="PTHR24096">
    <property type="entry name" value="LONG-CHAIN-FATTY-ACID--COA LIGASE"/>
    <property type="match status" value="1"/>
</dbReference>
<dbReference type="GO" id="GO:0005777">
    <property type="term" value="C:peroxisome"/>
    <property type="evidence" value="ECO:0007669"/>
    <property type="project" value="UniProtKB-SubCell"/>
</dbReference>
<dbReference type="Gene3D" id="3.30.300.30">
    <property type="match status" value="1"/>
</dbReference>
<comment type="similarity">
    <text evidence="2">Belongs to the ATP-dependent AMP-binding enzyme family.</text>
</comment>
<evidence type="ECO:0000256" key="4">
    <source>
        <dbReference type="ARBA" id="ARBA00023140"/>
    </source>
</evidence>
<keyword evidence="3" id="KW-0436">Ligase</keyword>
<dbReference type="InterPro" id="IPR025110">
    <property type="entry name" value="AMP-bd_C"/>
</dbReference>
<evidence type="ECO:0000313" key="7">
    <source>
        <dbReference type="EMBL" id="CAG9761789.1"/>
    </source>
</evidence>
<dbReference type="PROSITE" id="PS00455">
    <property type="entry name" value="AMP_BINDING"/>
    <property type="match status" value="1"/>
</dbReference>
<dbReference type="OrthoDB" id="10253869at2759"/>
<evidence type="ECO:0000259" key="6">
    <source>
        <dbReference type="Pfam" id="PF13193"/>
    </source>
</evidence>
<dbReference type="InterPro" id="IPR042099">
    <property type="entry name" value="ANL_N_sf"/>
</dbReference>
<sequence length="544" mass="61167">MEIDDIIQDKATKTISSSSNNYNQTYRGLGYEFFESMQQNKDKIAQYIAETGETDTYQSFLNRSIRTALHLKTRNLNKNDVVCLCSYNQKHNCIPLIACTFLGIPTASLDPSFTINDASHLIKLIKPKIFFIVPEVIDMITEAMQIAELDSEVVIYGDTEKFTSFNDFLAEHPEEDSFRPVIIDDLSETAIIFFSSGTTGLPKGICSNHRAIYHQGVIMNHLGILGNDAVVLLFSTLYWISALLTLTGCILKGSARLVCKEFDPIKTWYLLDKYKITYTFLAPIQAYRMLTIGRPDGIDTTSLNLVITGGAHFASEQLHKFRDLLPGTFVSQAYGCTELSGFGIAFNLTKTKDRLLLHYKPESCGRPIPGLQYKVVDPDSDNHCGFNERGELRIKSNCIMSGYYRQNSDTAFDGGGWLRTGDVVFYDENFCFYIVDRIKEMLKFRSWHVPPAALEMVLQAHPAIKQCSVIGIPDEVDGDLPLAVIVLNNNYTVTEEDIKEFVAERVNDTHKLRGGVKFLESLPVTPSGKVKKKEIRDLVLRGSI</sequence>
<feature type="domain" description="AMP-dependent synthetase/ligase" evidence="5">
    <location>
        <begin position="33"/>
        <end position="404"/>
    </location>
</feature>
<accession>A0A9N9MC23</accession>
<proteinExistence type="inferred from homology"/>
<evidence type="ECO:0000313" key="8">
    <source>
        <dbReference type="Proteomes" id="UP001152799"/>
    </source>
</evidence>
<dbReference type="InterPro" id="IPR020845">
    <property type="entry name" value="AMP-binding_CS"/>
</dbReference>
<keyword evidence="8" id="KW-1185">Reference proteome</keyword>
<evidence type="ECO:0000256" key="3">
    <source>
        <dbReference type="ARBA" id="ARBA00022598"/>
    </source>
</evidence>
<dbReference type="PANTHER" id="PTHR24096:SF149">
    <property type="entry name" value="AMP-BINDING DOMAIN-CONTAINING PROTEIN-RELATED"/>
    <property type="match status" value="1"/>
</dbReference>
<dbReference type="InterPro" id="IPR045851">
    <property type="entry name" value="AMP-bd_C_sf"/>
</dbReference>
<dbReference type="Pfam" id="PF00501">
    <property type="entry name" value="AMP-binding"/>
    <property type="match status" value="1"/>
</dbReference>
<dbReference type="AlphaFoldDB" id="A0A9N9MC23"/>
<evidence type="ECO:0000256" key="1">
    <source>
        <dbReference type="ARBA" id="ARBA00004275"/>
    </source>
</evidence>
<reference evidence="7" key="1">
    <citation type="submission" date="2022-01" db="EMBL/GenBank/DDBJ databases">
        <authorList>
            <person name="King R."/>
        </authorList>
    </citation>
    <scope>NUCLEOTIDE SEQUENCE</scope>
</reference>
<evidence type="ECO:0000259" key="5">
    <source>
        <dbReference type="Pfam" id="PF00501"/>
    </source>
</evidence>
<dbReference type="Pfam" id="PF13193">
    <property type="entry name" value="AMP-binding_C"/>
    <property type="match status" value="1"/>
</dbReference>